<keyword evidence="11" id="KW-1185">Reference proteome</keyword>
<feature type="transmembrane region" description="Helical" evidence="8">
    <location>
        <begin position="62"/>
        <end position="81"/>
    </location>
</feature>
<dbReference type="GO" id="GO:0022857">
    <property type="term" value="F:transmembrane transporter activity"/>
    <property type="evidence" value="ECO:0007669"/>
    <property type="project" value="InterPro"/>
</dbReference>
<name>A0A7S7SNX0_PALFE</name>
<comment type="similarity">
    <text evidence="2">Belongs to the major facilitator superfamily. EmrB family.</text>
</comment>
<protein>
    <submittedName>
        <fullName evidence="10">DHA2 family efflux MFS transporter permease subunit</fullName>
    </submittedName>
</protein>
<feature type="domain" description="Major facilitator superfamily (MFS) profile" evidence="9">
    <location>
        <begin position="1"/>
        <end position="495"/>
    </location>
</feature>
<dbReference type="Pfam" id="PF07690">
    <property type="entry name" value="MFS_1"/>
    <property type="match status" value="1"/>
</dbReference>
<dbReference type="Gene3D" id="1.20.1250.20">
    <property type="entry name" value="MFS general substrate transporter like domains"/>
    <property type="match status" value="1"/>
</dbReference>
<feature type="transmembrane region" description="Helical" evidence="8">
    <location>
        <begin position="353"/>
        <end position="375"/>
    </location>
</feature>
<dbReference type="InterPro" id="IPR004638">
    <property type="entry name" value="EmrB-like"/>
</dbReference>
<feature type="transmembrane region" description="Helical" evidence="8">
    <location>
        <begin position="466"/>
        <end position="490"/>
    </location>
</feature>
<gene>
    <name evidence="10" type="ORF">IRI77_04440</name>
</gene>
<evidence type="ECO:0000256" key="4">
    <source>
        <dbReference type="ARBA" id="ARBA00022475"/>
    </source>
</evidence>
<dbReference type="AlphaFoldDB" id="A0A7S7SNX0"/>
<dbReference type="NCBIfam" id="TIGR00711">
    <property type="entry name" value="efflux_EmrB"/>
    <property type="match status" value="1"/>
</dbReference>
<organism evidence="10 11">
    <name type="scientific">Paludibaculum fermentans</name>
    <dbReference type="NCBI Taxonomy" id="1473598"/>
    <lineage>
        <taxon>Bacteria</taxon>
        <taxon>Pseudomonadati</taxon>
        <taxon>Acidobacteriota</taxon>
        <taxon>Terriglobia</taxon>
        <taxon>Bryobacterales</taxon>
        <taxon>Bryobacteraceae</taxon>
        <taxon>Paludibaculum</taxon>
    </lineage>
</organism>
<feature type="transmembrane region" description="Helical" evidence="8">
    <location>
        <begin position="217"/>
        <end position="236"/>
    </location>
</feature>
<comment type="subcellular location">
    <subcellularLocation>
        <location evidence="1">Cell membrane</location>
        <topology evidence="1">Multi-pass membrane protein</topology>
    </subcellularLocation>
</comment>
<dbReference type="InterPro" id="IPR011701">
    <property type="entry name" value="MFS"/>
</dbReference>
<evidence type="ECO:0000256" key="8">
    <source>
        <dbReference type="SAM" id="Phobius"/>
    </source>
</evidence>
<keyword evidence="7 8" id="KW-0472">Membrane</keyword>
<dbReference type="KEGG" id="pfer:IRI77_04440"/>
<dbReference type="PANTHER" id="PTHR42718:SF9">
    <property type="entry name" value="MAJOR FACILITATOR SUPERFAMILY MULTIDRUG TRANSPORTER MFSC"/>
    <property type="match status" value="1"/>
</dbReference>
<dbReference type="SUPFAM" id="SSF103473">
    <property type="entry name" value="MFS general substrate transporter"/>
    <property type="match status" value="1"/>
</dbReference>
<dbReference type="GO" id="GO:0005886">
    <property type="term" value="C:plasma membrane"/>
    <property type="evidence" value="ECO:0007669"/>
    <property type="project" value="UniProtKB-SubCell"/>
</dbReference>
<evidence type="ECO:0000259" key="9">
    <source>
        <dbReference type="PROSITE" id="PS50850"/>
    </source>
</evidence>
<reference evidence="10 11" key="1">
    <citation type="submission" date="2020-10" db="EMBL/GenBank/DDBJ databases">
        <title>Complete genome sequence of Paludibaculum fermentans P105T, a facultatively anaerobic acidobacterium capable of dissimilatory Fe(III) reduction.</title>
        <authorList>
            <person name="Dedysh S.N."/>
            <person name="Beletsky A.V."/>
            <person name="Kulichevskaya I.S."/>
            <person name="Mardanov A.V."/>
            <person name="Ravin N.V."/>
        </authorList>
    </citation>
    <scope>NUCLEOTIDE SEQUENCE [LARGE SCALE GENOMIC DNA]</scope>
    <source>
        <strain evidence="10 11">P105</strain>
    </source>
</reference>
<keyword evidence="5 8" id="KW-0812">Transmembrane</keyword>
<evidence type="ECO:0000256" key="6">
    <source>
        <dbReference type="ARBA" id="ARBA00022989"/>
    </source>
</evidence>
<evidence type="ECO:0000313" key="10">
    <source>
        <dbReference type="EMBL" id="QOY91914.1"/>
    </source>
</evidence>
<dbReference type="Proteomes" id="UP000593892">
    <property type="component" value="Chromosome"/>
</dbReference>
<evidence type="ECO:0000256" key="2">
    <source>
        <dbReference type="ARBA" id="ARBA00008537"/>
    </source>
</evidence>
<sequence length="503" mass="54623">MLATFMEVLDTSVANVALPHIAGSLSASVDESTWVLTSYLVSNAVILPLSGWLSALFGRKRFYMVCVLLFTISSLMCGFALSLGMLILFRVLQGVGGGALQPVSQAIVRESFPADKQGMGMAIYGMGVVLAPVIGPTLGGWITDNFSWRWIFFINIPVGLLSLALTNWLIHDPPYLHRVSMKESKLDYIGLSLLTVGLASLEIVLDEGQRNDWFGSQFIVRSAFLAVLGLVGVVWWELRQKNPVVDFRLLKERNFALSTVAMFILGFVLYGSTMLMPLFLQQLMGYTATLSGEVLSPGGLVILLMMPVVGILLRKFEARRLVAVGFSISAIGLWMMTRFSLQADFGTFAAARAVQSLGLAFLFVPINAMAFNFIAKEKTSYATGIINLARNVGGSAGIAMASTLLARRAQFHQNRLVDHLTPLDGAYRSMLESTQHVMQLGGSSAADAAQKAFGMMYGLTVKNATLLAFIDGFWVLALLFAAAVPLTFFLKKSGVTTGPIHID</sequence>
<proteinExistence type="inferred from homology"/>
<feature type="transmembrane region" description="Helical" evidence="8">
    <location>
        <begin position="34"/>
        <end position="55"/>
    </location>
</feature>
<evidence type="ECO:0000256" key="7">
    <source>
        <dbReference type="ARBA" id="ARBA00023136"/>
    </source>
</evidence>
<feature type="transmembrane region" description="Helical" evidence="8">
    <location>
        <begin position="321"/>
        <end position="341"/>
    </location>
</feature>
<dbReference type="InterPro" id="IPR036259">
    <property type="entry name" value="MFS_trans_sf"/>
</dbReference>
<evidence type="ECO:0000256" key="3">
    <source>
        <dbReference type="ARBA" id="ARBA00022448"/>
    </source>
</evidence>
<dbReference type="EMBL" id="CP063849">
    <property type="protein sequence ID" value="QOY91914.1"/>
    <property type="molecule type" value="Genomic_DNA"/>
</dbReference>
<keyword evidence="3" id="KW-0813">Transport</keyword>
<keyword evidence="6 8" id="KW-1133">Transmembrane helix</keyword>
<evidence type="ECO:0000256" key="1">
    <source>
        <dbReference type="ARBA" id="ARBA00004651"/>
    </source>
</evidence>
<feature type="transmembrane region" description="Helical" evidence="8">
    <location>
        <begin position="256"/>
        <end position="279"/>
    </location>
</feature>
<keyword evidence="4" id="KW-1003">Cell membrane</keyword>
<dbReference type="CDD" id="cd17503">
    <property type="entry name" value="MFS_LmrB_MDR_like"/>
    <property type="match status" value="1"/>
</dbReference>
<accession>A0A7S7SNX0</accession>
<feature type="transmembrane region" description="Helical" evidence="8">
    <location>
        <begin position="294"/>
        <end position="314"/>
    </location>
</feature>
<dbReference type="InterPro" id="IPR020846">
    <property type="entry name" value="MFS_dom"/>
</dbReference>
<evidence type="ECO:0000256" key="5">
    <source>
        <dbReference type="ARBA" id="ARBA00022692"/>
    </source>
</evidence>
<feature type="transmembrane region" description="Helical" evidence="8">
    <location>
        <begin position="120"/>
        <end position="142"/>
    </location>
</feature>
<dbReference type="Gene3D" id="1.20.1720.10">
    <property type="entry name" value="Multidrug resistance protein D"/>
    <property type="match status" value="1"/>
</dbReference>
<dbReference type="PANTHER" id="PTHR42718">
    <property type="entry name" value="MAJOR FACILITATOR SUPERFAMILY MULTIDRUG TRANSPORTER MFSC"/>
    <property type="match status" value="1"/>
</dbReference>
<dbReference type="PROSITE" id="PS50850">
    <property type="entry name" value="MFS"/>
    <property type="match status" value="1"/>
</dbReference>
<feature type="transmembrane region" description="Helical" evidence="8">
    <location>
        <begin position="148"/>
        <end position="170"/>
    </location>
</feature>
<evidence type="ECO:0000313" key="11">
    <source>
        <dbReference type="Proteomes" id="UP000593892"/>
    </source>
</evidence>